<dbReference type="RefSeq" id="WP_072906125.1">
    <property type="nucleotide sequence ID" value="NZ_FQZT01000002.1"/>
</dbReference>
<dbReference type="Pfam" id="PF02085">
    <property type="entry name" value="Cytochrom_CIII"/>
    <property type="match status" value="1"/>
</dbReference>
<sequence>MKKMLVLFAIVAFVAASAFVAVAQDKGPASITMEVKMGNVTFDHAKHQGLTDCATCHHTGDFAACKSCHDVKPEAPKSKKAYHDQCKGCHKKESGPTKCKGCHVK</sequence>
<feature type="binding site" description="axial binding residue" evidence="6">
    <location>
        <position position="65"/>
    </location>
    <ligand>
        <name>heme c</name>
        <dbReference type="ChEBI" id="CHEBI:61717"/>
        <label>1</label>
    </ligand>
    <ligandPart>
        <name>Fe</name>
        <dbReference type="ChEBI" id="CHEBI:18248"/>
    </ligandPart>
</feature>
<feature type="binding site" description="axial binding residue" evidence="6">
    <location>
        <position position="86"/>
    </location>
    <ligand>
        <name>heme c</name>
        <dbReference type="ChEBI" id="CHEBI:61717"/>
        <label>2</label>
    </ligand>
    <ligandPart>
        <name>Fe</name>
        <dbReference type="ChEBI" id="CHEBI:18248"/>
    </ligandPart>
</feature>
<keyword evidence="2 6" id="KW-0349">Heme</keyword>
<dbReference type="AlphaFoldDB" id="A0A1M6E856"/>
<feature type="binding site" description="axial binding residue" evidence="6">
    <location>
        <position position="57"/>
    </location>
    <ligand>
        <name>heme c</name>
        <dbReference type="ChEBI" id="CHEBI:61717"/>
        <label>1</label>
    </ligand>
    <ligandPart>
        <name>Fe</name>
        <dbReference type="ChEBI" id="CHEBI:18248"/>
    </ligandPart>
</feature>
<gene>
    <name evidence="9" type="ORF">SAMN02745165_00979</name>
</gene>
<evidence type="ECO:0000259" key="8">
    <source>
        <dbReference type="Pfam" id="PF02085"/>
    </source>
</evidence>
<feature type="domain" description="Class III cytochrome C" evidence="8">
    <location>
        <begin position="26"/>
        <end position="103"/>
    </location>
</feature>
<dbReference type="GO" id="GO:0020037">
    <property type="term" value="F:heme binding"/>
    <property type="evidence" value="ECO:0007669"/>
    <property type="project" value="InterPro"/>
</dbReference>
<evidence type="ECO:0000256" key="7">
    <source>
        <dbReference type="SAM" id="SignalP"/>
    </source>
</evidence>
<accession>A0A1M6E856</accession>
<reference evidence="9 10" key="1">
    <citation type="submission" date="2016-11" db="EMBL/GenBank/DDBJ databases">
        <authorList>
            <person name="Jaros S."/>
            <person name="Januszkiewicz K."/>
            <person name="Wedrychowicz H."/>
        </authorList>
    </citation>
    <scope>NUCLEOTIDE SEQUENCE [LARGE SCALE GENOMIC DNA]</scope>
    <source>
        <strain evidence="9 10">DSM 5091</strain>
    </source>
</reference>
<feature type="binding site" description="axial binding residue" evidence="6">
    <location>
        <position position="68"/>
    </location>
    <ligand>
        <name>heme c</name>
        <dbReference type="ChEBI" id="CHEBI:61717"/>
        <label>1</label>
    </ligand>
    <ligandPart>
        <name>Fe</name>
        <dbReference type="ChEBI" id="CHEBI:18248"/>
    </ligandPart>
</feature>
<feature type="binding site" description="axial binding residue" evidence="6">
    <location>
        <position position="44"/>
    </location>
    <ligand>
        <name>heme c</name>
        <dbReference type="ChEBI" id="CHEBI:61717"/>
        <label>1</label>
    </ligand>
    <ligandPart>
        <name>Fe</name>
        <dbReference type="ChEBI" id="CHEBI:18248"/>
    </ligandPart>
</feature>
<evidence type="ECO:0000256" key="1">
    <source>
        <dbReference type="ARBA" id="ARBA00022448"/>
    </source>
</evidence>
<keyword evidence="10" id="KW-1185">Reference proteome</keyword>
<dbReference type="Gene3D" id="3.90.10.10">
    <property type="entry name" value="Cytochrome C3"/>
    <property type="match status" value="1"/>
</dbReference>
<feature type="chain" id="PRO_5012432191" evidence="7">
    <location>
        <begin position="24"/>
        <end position="105"/>
    </location>
</feature>
<protein>
    <submittedName>
        <fullName evidence="9">Class III cytochrome C family protein</fullName>
    </submittedName>
</protein>
<dbReference type="InterPro" id="IPR020942">
    <property type="entry name" value="Cyt_c_III_dom"/>
</dbReference>
<keyword evidence="4" id="KW-0249">Electron transport</keyword>
<dbReference type="STRING" id="1122189.SAMN02745165_00979"/>
<evidence type="ECO:0000256" key="4">
    <source>
        <dbReference type="ARBA" id="ARBA00022982"/>
    </source>
</evidence>
<proteinExistence type="predicted"/>
<dbReference type="CDD" id="cd08168">
    <property type="entry name" value="Cytochrom_C3"/>
    <property type="match status" value="1"/>
</dbReference>
<keyword evidence="5 6" id="KW-0408">Iron</keyword>
<keyword evidence="1" id="KW-0813">Transport</keyword>
<dbReference type="OrthoDB" id="5421852at2"/>
<feature type="binding site" description="axial binding residue" evidence="6">
    <location>
        <position position="89"/>
    </location>
    <ligand>
        <name>heme c</name>
        <dbReference type="ChEBI" id="CHEBI:61717"/>
        <label>1</label>
    </ligand>
    <ligandPart>
        <name>Fe</name>
        <dbReference type="ChEBI" id="CHEBI:18248"/>
    </ligandPart>
</feature>
<feature type="signal peptide" evidence="7">
    <location>
        <begin position="1"/>
        <end position="23"/>
    </location>
</feature>
<feature type="binding site" description="axial binding residue" evidence="6">
    <location>
        <position position="90"/>
    </location>
    <ligand>
        <name>heme c</name>
        <dbReference type="ChEBI" id="CHEBI:61717"/>
        <label>1</label>
    </ligand>
    <ligandPart>
        <name>Fe</name>
        <dbReference type="ChEBI" id="CHEBI:18248"/>
    </ligandPart>
</feature>
<organism evidence="9 10">
    <name type="scientific">Malonomonas rubra DSM 5091</name>
    <dbReference type="NCBI Taxonomy" id="1122189"/>
    <lineage>
        <taxon>Bacteria</taxon>
        <taxon>Pseudomonadati</taxon>
        <taxon>Thermodesulfobacteriota</taxon>
        <taxon>Desulfuromonadia</taxon>
        <taxon>Desulfuromonadales</taxon>
        <taxon>Geopsychrobacteraceae</taxon>
        <taxon>Malonomonas</taxon>
    </lineage>
</organism>
<evidence type="ECO:0000313" key="9">
    <source>
        <dbReference type="EMBL" id="SHI81677.1"/>
    </source>
</evidence>
<evidence type="ECO:0000256" key="5">
    <source>
        <dbReference type="ARBA" id="ARBA00023004"/>
    </source>
</evidence>
<dbReference type="GO" id="GO:0009055">
    <property type="term" value="F:electron transfer activity"/>
    <property type="evidence" value="ECO:0007669"/>
    <property type="project" value="InterPro"/>
</dbReference>
<dbReference type="SUPFAM" id="SSF48695">
    <property type="entry name" value="Multiheme cytochromes"/>
    <property type="match status" value="1"/>
</dbReference>
<dbReference type="PRINTS" id="PR00609">
    <property type="entry name" value="CYTOCHROMEC3"/>
</dbReference>
<feature type="binding site" description="axial binding residue" evidence="6">
    <location>
        <position position="103"/>
    </location>
    <ligand>
        <name>heme c</name>
        <dbReference type="ChEBI" id="CHEBI:61717"/>
        <label>1</label>
    </ligand>
    <ligandPart>
        <name>Fe</name>
        <dbReference type="ChEBI" id="CHEBI:18248"/>
    </ligandPart>
</feature>
<name>A0A1M6E856_MALRU</name>
<dbReference type="Proteomes" id="UP000184171">
    <property type="component" value="Unassembled WGS sequence"/>
</dbReference>
<feature type="binding site" description="axial binding residue" evidence="6">
    <location>
        <position position="53"/>
    </location>
    <ligand>
        <name>heme c</name>
        <dbReference type="ChEBI" id="CHEBI:61717"/>
        <label>1</label>
    </ligand>
    <ligandPart>
        <name>Fe</name>
        <dbReference type="ChEBI" id="CHEBI:18248"/>
    </ligandPart>
</feature>
<dbReference type="InterPro" id="IPR002322">
    <property type="entry name" value="Cyt_c_III"/>
</dbReference>
<keyword evidence="3 6" id="KW-0479">Metal-binding</keyword>
<feature type="binding site" description="axial binding residue" evidence="6">
    <location>
        <position position="58"/>
    </location>
    <ligand>
        <name>heme c</name>
        <dbReference type="ChEBI" id="CHEBI:61717"/>
        <label>1</label>
    </ligand>
    <ligandPart>
        <name>Fe</name>
        <dbReference type="ChEBI" id="CHEBI:18248"/>
    </ligandPart>
</feature>
<evidence type="ECO:0000256" key="3">
    <source>
        <dbReference type="ARBA" id="ARBA00022723"/>
    </source>
</evidence>
<evidence type="ECO:0000256" key="2">
    <source>
        <dbReference type="ARBA" id="ARBA00022617"/>
    </source>
</evidence>
<feature type="binding site" description="axial binding residue" evidence="6">
    <location>
        <position position="69"/>
    </location>
    <ligand>
        <name>heme c</name>
        <dbReference type="ChEBI" id="CHEBI:61717"/>
        <label>2</label>
    </ligand>
    <ligandPart>
        <name>Fe</name>
        <dbReference type="ChEBI" id="CHEBI:18248"/>
    </ligandPart>
</feature>
<comment type="cofactor">
    <cofactor evidence="6">
        <name>heme c</name>
        <dbReference type="ChEBI" id="CHEBI:61717"/>
    </cofactor>
    <text evidence="6">Binds 4 heme c groups covalently per monomer.</text>
</comment>
<evidence type="ECO:0000313" key="10">
    <source>
        <dbReference type="Proteomes" id="UP000184171"/>
    </source>
</evidence>
<dbReference type="GO" id="GO:0046872">
    <property type="term" value="F:metal ion binding"/>
    <property type="evidence" value="ECO:0007669"/>
    <property type="project" value="UniProtKB-KW"/>
</dbReference>
<dbReference type="EMBL" id="FQZT01000002">
    <property type="protein sequence ID" value="SHI81677.1"/>
    <property type="molecule type" value="Genomic_DNA"/>
</dbReference>
<keyword evidence="7" id="KW-0732">Signal</keyword>
<feature type="binding site" description="axial binding residue" evidence="6">
    <location>
        <position position="102"/>
    </location>
    <ligand>
        <name>heme c</name>
        <dbReference type="ChEBI" id="CHEBI:61717"/>
        <label>1</label>
    </ligand>
    <ligandPart>
        <name>Fe</name>
        <dbReference type="ChEBI" id="CHEBI:18248"/>
    </ligandPart>
</feature>
<dbReference type="InterPro" id="IPR036280">
    <property type="entry name" value="Multihaem_cyt_sf"/>
</dbReference>
<feature type="binding site" description="axial binding residue" evidence="6">
    <location>
        <position position="47"/>
    </location>
    <ligand>
        <name>heme c</name>
        <dbReference type="ChEBI" id="CHEBI:61717"/>
        <label>1</label>
    </ligand>
    <ligandPart>
        <name>Fe</name>
        <dbReference type="ChEBI" id="CHEBI:18248"/>
    </ligandPart>
</feature>
<evidence type="ECO:0000256" key="6">
    <source>
        <dbReference type="PIRSR" id="PIRSR602322-1"/>
    </source>
</evidence>
<feature type="binding site" description="axial binding residue" evidence="6">
    <location>
        <position position="99"/>
    </location>
    <ligand>
        <name>heme c</name>
        <dbReference type="ChEBI" id="CHEBI:61717"/>
        <label>1</label>
    </ligand>
    <ligandPart>
        <name>Fe</name>
        <dbReference type="ChEBI" id="CHEBI:18248"/>
    </ligandPart>
</feature>
<feature type="binding site" description="axial binding residue" evidence="6">
    <location>
        <position position="56"/>
    </location>
    <ligand>
        <name>heme c</name>
        <dbReference type="ChEBI" id="CHEBI:61717"/>
        <label>1</label>
    </ligand>
    <ligandPart>
        <name>Fe</name>
        <dbReference type="ChEBI" id="CHEBI:18248"/>
    </ligandPart>
</feature>